<dbReference type="SUPFAM" id="SSF51206">
    <property type="entry name" value="cAMP-binding domain-like"/>
    <property type="match status" value="1"/>
</dbReference>
<gene>
    <name evidence="6" type="ORF">TH6_03030</name>
</gene>
<dbReference type="InterPro" id="IPR000595">
    <property type="entry name" value="cNMP-bd_dom"/>
</dbReference>
<reference evidence="6 7" key="1">
    <citation type="submission" date="2014-07" db="EMBL/GenBank/DDBJ databases">
        <title>Draft genome sequence of Thalassospira profundimaris R8-17.</title>
        <authorList>
            <person name="Lai Q."/>
            <person name="Shao Z."/>
        </authorList>
    </citation>
    <scope>NUCLEOTIDE SEQUENCE [LARGE SCALE GENOMIC DNA]</scope>
    <source>
        <strain evidence="6 7">R8-17</strain>
    </source>
</reference>
<dbReference type="InterPro" id="IPR014710">
    <property type="entry name" value="RmlC-like_jellyroll"/>
</dbReference>
<dbReference type="NCBIfam" id="NF006901">
    <property type="entry name" value="PRK09392.1"/>
    <property type="match status" value="1"/>
</dbReference>
<dbReference type="EMBL" id="JPWB01000001">
    <property type="protein sequence ID" value="RCK25594.1"/>
    <property type="molecule type" value="Genomic_DNA"/>
</dbReference>
<dbReference type="PROSITE" id="PS51063">
    <property type="entry name" value="HTH_CRP_2"/>
    <property type="match status" value="1"/>
</dbReference>
<dbReference type="PANTHER" id="PTHR24567:SF26">
    <property type="entry name" value="REGULATORY PROTEIN YEIL"/>
    <property type="match status" value="1"/>
</dbReference>
<dbReference type="GO" id="GO:0005829">
    <property type="term" value="C:cytosol"/>
    <property type="evidence" value="ECO:0007669"/>
    <property type="project" value="TreeGrafter"/>
</dbReference>
<keyword evidence="2" id="KW-0238">DNA-binding</keyword>
<name>A0A367VK61_9PROT</name>
<dbReference type="Pfam" id="PF13545">
    <property type="entry name" value="HTH_Crp_2"/>
    <property type="match status" value="1"/>
</dbReference>
<comment type="caution">
    <text evidence="6">The sequence shown here is derived from an EMBL/GenBank/DDBJ whole genome shotgun (WGS) entry which is preliminary data.</text>
</comment>
<accession>A0A367VK61</accession>
<evidence type="ECO:0000313" key="6">
    <source>
        <dbReference type="EMBL" id="RCK25594.1"/>
    </source>
</evidence>
<dbReference type="GO" id="GO:0003677">
    <property type="term" value="F:DNA binding"/>
    <property type="evidence" value="ECO:0007669"/>
    <property type="project" value="UniProtKB-KW"/>
</dbReference>
<feature type="domain" description="HTH crp-type" evidence="5">
    <location>
        <begin position="147"/>
        <end position="215"/>
    </location>
</feature>
<proteinExistence type="predicted"/>
<dbReference type="Proteomes" id="UP000253061">
    <property type="component" value="Unassembled WGS sequence"/>
</dbReference>
<dbReference type="PROSITE" id="PS50042">
    <property type="entry name" value="CNMP_BINDING_3"/>
    <property type="match status" value="1"/>
</dbReference>
<dbReference type="Gene3D" id="2.60.120.10">
    <property type="entry name" value="Jelly Rolls"/>
    <property type="match status" value="1"/>
</dbReference>
<sequence>MPDSTFPEVRSLDLFADMSDENYAKLMRGAYLQTFPPHVDLIGEGEDADFLHVLVSGAVDLFSSWSNRETSVMIVKPVSTFILAATIRDARYLMSARTMEKSRIVMIPSQDVRAIFDLDAGFARAVVVELAACYRSVIKTTKNLKLRTALERLANYLLSRSQDHDGALNFVLDLEKRQLASVLGMTPENLSRAFKALQAYGVQVNGENVVINNMDDLQTFAKPTSLIDDNRT</sequence>
<dbReference type="RefSeq" id="WP_062957248.1">
    <property type="nucleotide sequence ID" value="NZ_JPWB01000001.1"/>
</dbReference>
<dbReference type="Pfam" id="PF00027">
    <property type="entry name" value="cNMP_binding"/>
    <property type="match status" value="1"/>
</dbReference>
<protein>
    <submittedName>
        <fullName evidence="6">Transcriptional regulator</fullName>
    </submittedName>
</protein>
<feature type="domain" description="Cyclic nucleotide-binding" evidence="4">
    <location>
        <begin position="14"/>
        <end position="116"/>
    </location>
</feature>
<organism evidence="6 7">
    <name type="scientific">Thalassospira profundimaris</name>
    <dbReference type="NCBI Taxonomy" id="502049"/>
    <lineage>
        <taxon>Bacteria</taxon>
        <taxon>Pseudomonadati</taxon>
        <taxon>Pseudomonadota</taxon>
        <taxon>Alphaproteobacteria</taxon>
        <taxon>Rhodospirillales</taxon>
        <taxon>Thalassospiraceae</taxon>
        <taxon>Thalassospira</taxon>
    </lineage>
</organism>
<dbReference type="GO" id="GO:0003700">
    <property type="term" value="F:DNA-binding transcription factor activity"/>
    <property type="evidence" value="ECO:0007669"/>
    <property type="project" value="TreeGrafter"/>
</dbReference>
<evidence type="ECO:0000259" key="4">
    <source>
        <dbReference type="PROSITE" id="PS50042"/>
    </source>
</evidence>
<dbReference type="InterPro" id="IPR012318">
    <property type="entry name" value="HTH_CRP"/>
</dbReference>
<dbReference type="PANTHER" id="PTHR24567">
    <property type="entry name" value="CRP FAMILY TRANSCRIPTIONAL REGULATORY PROTEIN"/>
    <property type="match status" value="1"/>
</dbReference>
<dbReference type="Gene3D" id="1.10.10.10">
    <property type="entry name" value="Winged helix-like DNA-binding domain superfamily/Winged helix DNA-binding domain"/>
    <property type="match status" value="1"/>
</dbReference>
<evidence type="ECO:0000256" key="1">
    <source>
        <dbReference type="ARBA" id="ARBA00023015"/>
    </source>
</evidence>
<dbReference type="InterPro" id="IPR036390">
    <property type="entry name" value="WH_DNA-bd_sf"/>
</dbReference>
<evidence type="ECO:0000313" key="7">
    <source>
        <dbReference type="Proteomes" id="UP000253061"/>
    </source>
</evidence>
<keyword evidence="3" id="KW-0804">Transcription</keyword>
<dbReference type="SMART" id="SM00419">
    <property type="entry name" value="HTH_CRP"/>
    <property type="match status" value="1"/>
</dbReference>
<dbReference type="SUPFAM" id="SSF46785">
    <property type="entry name" value="Winged helix' DNA-binding domain"/>
    <property type="match status" value="1"/>
</dbReference>
<dbReference type="InterPro" id="IPR018490">
    <property type="entry name" value="cNMP-bd_dom_sf"/>
</dbReference>
<dbReference type="CDD" id="cd00038">
    <property type="entry name" value="CAP_ED"/>
    <property type="match status" value="1"/>
</dbReference>
<keyword evidence="1" id="KW-0805">Transcription regulation</keyword>
<evidence type="ECO:0000259" key="5">
    <source>
        <dbReference type="PROSITE" id="PS51063"/>
    </source>
</evidence>
<evidence type="ECO:0000256" key="2">
    <source>
        <dbReference type="ARBA" id="ARBA00023125"/>
    </source>
</evidence>
<dbReference type="AlphaFoldDB" id="A0A367VK61"/>
<dbReference type="InterPro" id="IPR050397">
    <property type="entry name" value="Env_Response_Regulators"/>
</dbReference>
<dbReference type="InterPro" id="IPR036388">
    <property type="entry name" value="WH-like_DNA-bd_sf"/>
</dbReference>
<evidence type="ECO:0000256" key="3">
    <source>
        <dbReference type="ARBA" id="ARBA00023163"/>
    </source>
</evidence>